<dbReference type="OrthoDB" id="8428274at2"/>
<organism evidence="4 5">
    <name type="scientific">Mycobacterium simiae</name>
    <name type="common">Mycobacterium habana</name>
    <dbReference type="NCBI Taxonomy" id="1784"/>
    <lineage>
        <taxon>Bacteria</taxon>
        <taxon>Bacillati</taxon>
        <taxon>Actinomycetota</taxon>
        <taxon>Actinomycetes</taxon>
        <taxon>Mycobacteriales</taxon>
        <taxon>Mycobacteriaceae</taxon>
        <taxon>Mycobacterium</taxon>
        <taxon>Mycobacterium simiae complex</taxon>
    </lineage>
</organism>
<feature type="domain" description="Aldehyde oxidase/xanthine dehydrogenase a/b hammerhead" evidence="3">
    <location>
        <begin position="26"/>
        <end position="121"/>
    </location>
</feature>
<dbReference type="GO" id="GO:0016491">
    <property type="term" value="F:oxidoreductase activity"/>
    <property type="evidence" value="ECO:0007669"/>
    <property type="project" value="UniProtKB-KW"/>
</dbReference>
<keyword evidence="2" id="KW-0560">Oxidoreductase</keyword>
<reference evidence="4 5" key="1">
    <citation type="submission" date="2019-09" db="EMBL/GenBank/DDBJ databases">
        <title>Report of infection by Mycobacterium simiae a patient suffering from pulmonary tuberculosis.</title>
        <authorList>
            <person name="Mohanty P.S."/>
            <person name="Bansal A.K."/>
            <person name="Singh H."/>
            <person name="Sharma S."/>
            <person name="Patil S.A."/>
            <person name="Upadhaya P."/>
            <person name="Singh P.K."/>
            <person name="Kumar D."/>
            <person name="Kumar S."/>
            <person name="Singh R.K."/>
            <person name="Chaudhary B."/>
        </authorList>
    </citation>
    <scope>NUCLEOTIDE SEQUENCE [LARGE SCALE GENOMIC DNA]</scope>
    <source>
        <strain evidence="4 5">JAL-560-SIM</strain>
    </source>
</reference>
<dbReference type="Gene3D" id="3.30.365.10">
    <property type="entry name" value="Aldehyde oxidase/xanthine dehydrogenase, molybdopterin binding domain"/>
    <property type="match status" value="4"/>
</dbReference>
<dbReference type="RefSeq" id="WP_149652964.1">
    <property type="nucleotide sequence ID" value="NZ_VTZN01000019.1"/>
</dbReference>
<dbReference type="InterPro" id="IPR036856">
    <property type="entry name" value="Ald_Oxase/Xan_DH_a/b_sf"/>
</dbReference>
<dbReference type="SUPFAM" id="SSF56003">
    <property type="entry name" value="Molybdenum cofactor-binding domain"/>
    <property type="match status" value="1"/>
</dbReference>
<evidence type="ECO:0000256" key="2">
    <source>
        <dbReference type="ARBA" id="ARBA00023002"/>
    </source>
</evidence>
<dbReference type="SUPFAM" id="SSF54665">
    <property type="entry name" value="CO dehydrogenase molybdoprotein N-domain-like"/>
    <property type="match status" value="1"/>
</dbReference>
<comment type="caution">
    <text evidence="4">The sequence shown here is derived from an EMBL/GenBank/DDBJ whole genome shotgun (WGS) entry which is preliminary data.</text>
</comment>
<dbReference type="EMBL" id="VTZN01000019">
    <property type="protein sequence ID" value="KAA1251255.1"/>
    <property type="molecule type" value="Genomic_DNA"/>
</dbReference>
<evidence type="ECO:0000259" key="3">
    <source>
        <dbReference type="SMART" id="SM01008"/>
    </source>
</evidence>
<evidence type="ECO:0000256" key="1">
    <source>
        <dbReference type="ARBA" id="ARBA00022505"/>
    </source>
</evidence>
<dbReference type="InterPro" id="IPR008274">
    <property type="entry name" value="AldOxase/xan_DH_MoCoBD1"/>
</dbReference>
<dbReference type="PANTHER" id="PTHR11908:SF132">
    <property type="entry name" value="ALDEHYDE OXIDASE 1-RELATED"/>
    <property type="match status" value="1"/>
</dbReference>
<evidence type="ECO:0000313" key="5">
    <source>
        <dbReference type="Proteomes" id="UP000324701"/>
    </source>
</evidence>
<dbReference type="Proteomes" id="UP000324701">
    <property type="component" value="Unassembled WGS sequence"/>
</dbReference>
<dbReference type="InterPro" id="IPR016208">
    <property type="entry name" value="Ald_Oxase/xanthine_DH-like"/>
</dbReference>
<name>A0A5B1BU57_MYCSI</name>
<keyword evidence="5" id="KW-1185">Reference proteome</keyword>
<dbReference type="PANTHER" id="PTHR11908">
    <property type="entry name" value="XANTHINE DEHYDROGENASE"/>
    <property type="match status" value="1"/>
</dbReference>
<dbReference type="SMART" id="SM01008">
    <property type="entry name" value="Ald_Xan_dh_C"/>
    <property type="match status" value="1"/>
</dbReference>
<accession>A0A5B1BU57</accession>
<protein>
    <submittedName>
        <fullName evidence="4">Xanthine dehydrogenase family protein molybdopterin-binding subunit</fullName>
    </submittedName>
</protein>
<dbReference type="Pfam" id="PF01315">
    <property type="entry name" value="Ald_Xan_dh_C"/>
    <property type="match status" value="1"/>
</dbReference>
<dbReference type="Pfam" id="PF20256">
    <property type="entry name" value="MoCoBD_2"/>
    <property type="match status" value="1"/>
</dbReference>
<evidence type="ECO:0000313" key="4">
    <source>
        <dbReference type="EMBL" id="KAA1251255.1"/>
    </source>
</evidence>
<dbReference type="InterPro" id="IPR037165">
    <property type="entry name" value="AldOxase/xan_DH_Mopterin-bd_sf"/>
</dbReference>
<proteinExistence type="predicted"/>
<keyword evidence="1" id="KW-0500">Molybdenum</keyword>
<dbReference type="InterPro" id="IPR000674">
    <property type="entry name" value="Ald_Oxase/Xan_DH_a/b"/>
</dbReference>
<dbReference type="GO" id="GO:0005506">
    <property type="term" value="F:iron ion binding"/>
    <property type="evidence" value="ECO:0007669"/>
    <property type="project" value="InterPro"/>
</dbReference>
<dbReference type="AlphaFoldDB" id="A0A5B1BU57"/>
<dbReference type="Pfam" id="PF02738">
    <property type="entry name" value="MoCoBD_1"/>
    <property type="match status" value="1"/>
</dbReference>
<dbReference type="Gene3D" id="3.90.1170.50">
    <property type="entry name" value="Aldehyde oxidase/xanthine dehydrogenase, a/b hammerhead"/>
    <property type="match status" value="1"/>
</dbReference>
<dbReference type="InterPro" id="IPR046867">
    <property type="entry name" value="AldOxase/xan_DH_MoCoBD2"/>
</dbReference>
<sequence length="722" mass="78338">MTQAFTAGQVVCGQPIARVDGPLKVTGKARYAADNQIPGLVYAALVCSTVAGGAIDRVDTGAALLQRDVLAVLIDFAEVKLPFDTRQVSFFGQPVAVVVATTLEAAAHGAERVHVRYSGRPPVTDIDAPHAVTQPGRFIRDYARGDPERALRRASVLSDLQYRIARNNHNPMEMPATIAKWDGLRLTVWDKVQNISSAQQAYAAAFGIPTDDVWLISPFVGGAFGSASLTWPHQLLTAFAARRIRRPVKLVLNRRQMYSGIGYRPASRQRMAIGADQSGRIDAIIHEGRTEAAKYAVYEDGIVRSPQFVYRAPNMRSTYRVVRLDVNLPWFMRGPGAVTGTFALECSMDDLAHRLGMDPIELRMRNEPDVDQTNGQPFSTRRLTECLSQGAATFGWNRRNPTPGITRDGNQLVGMGMAVAAYRTYRSDCAASAKVFADGTAEVKCGTSDMGPGTYTSMTQVAADALGMPLSRVRFALGDSSFPAAPPHSASRTMASVGSAVFMVASTLRDRFIRMAIIDPRSPLHGLRPEDIAVADGRLIFRAGPERGDSYQELLRRRGWSVLDFEQTWKPDDAAYRYSIYAYGAVFAEVSVDPVLPTVRIRRIYGCYDAGKVINPRLAHSQAIGGMVGGIGMALLEGTDLDHRDGRIVNANMSDYLVPVNADIPALDAAFLLAEDTIADPIGVKGLGELVIVAVPAAIANAVFNATGRRVTDLPITVEKLL</sequence>
<gene>
    <name evidence="4" type="ORF">F0Q45_05435</name>
</gene>